<accession>A0ABQ7VAZ0</accession>
<protein>
    <submittedName>
        <fullName evidence="2">Uncharacterized protein</fullName>
    </submittedName>
</protein>
<dbReference type="Proteomes" id="UP000826656">
    <property type="component" value="Unassembled WGS sequence"/>
</dbReference>
<evidence type="ECO:0000313" key="3">
    <source>
        <dbReference type="Proteomes" id="UP000826656"/>
    </source>
</evidence>
<gene>
    <name evidence="2" type="ORF">KY290_017290</name>
</gene>
<evidence type="ECO:0000256" key="1">
    <source>
        <dbReference type="SAM" id="MobiDB-lite"/>
    </source>
</evidence>
<reference evidence="2 3" key="1">
    <citation type="journal article" date="2021" name="bioRxiv">
        <title>Chromosome-scale and haplotype-resolved genome assembly of a tetraploid potato cultivar.</title>
        <authorList>
            <person name="Sun H."/>
            <person name="Jiao W.-B."/>
            <person name="Krause K."/>
            <person name="Campoy J.A."/>
            <person name="Goel M."/>
            <person name="Folz-Donahue K."/>
            <person name="Kukat C."/>
            <person name="Huettel B."/>
            <person name="Schneeberger K."/>
        </authorList>
    </citation>
    <scope>NUCLEOTIDE SEQUENCE [LARGE SCALE GENOMIC DNA]</scope>
    <source>
        <strain evidence="2">SolTubOtavaFocal</strain>
        <tissue evidence="2">Leaves</tissue>
    </source>
</reference>
<feature type="region of interest" description="Disordered" evidence="1">
    <location>
        <begin position="1"/>
        <end position="38"/>
    </location>
</feature>
<feature type="compositionally biased region" description="Pro residues" evidence="1">
    <location>
        <begin position="9"/>
        <end position="28"/>
    </location>
</feature>
<dbReference type="EMBL" id="JAIVGD010000013">
    <property type="protein sequence ID" value="KAH0761217.1"/>
    <property type="molecule type" value="Genomic_DNA"/>
</dbReference>
<keyword evidence="3" id="KW-1185">Reference proteome</keyword>
<evidence type="ECO:0000313" key="2">
    <source>
        <dbReference type="EMBL" id="KAH0761217.1"/>
    </source>
</evidence>
<comment type="caution">
    <text evidence="2">The sequence shown here is derived from an EMBL/GenBank/DDBJ whole genome shotgun (WGS) entry which is preliminary data.</text>
</comment>
<proteinExistence type="predicted"/>
<sequence length="134" mass="14037">MSNSHAKNVPPPPPPLPQSPSPSSPAPSRPCVHKEATPTADTEILRVYGSRAPIHSVNAPPIKRGSILNAGEGTSVVRAKRPNVEAFGAAPTESVNIGSFGPNLKCSFPNIQHVSPLSRWSIDLVDKGATPINP</sequence>
<name>A0ABQ7VAZ0_SOLTU</name>
<organism evidence="2 3">
    <name type="scientific">Solanum tuberosum</name>
    <name type="common">Potato</name>
    <dbReference type="NCBI Taxonomy" id="4113"/>
    <lineage>
        <taxon>Eukaryota</taxon>
        <taxon>Viridiplantae</taxon>
        <taxon>Streptophyta</taxon>
        <taxon>Embryophyta</taxon>
        <taxon>Tracheophyta</taxon>
        <taxon>Spermatophyta</taxon>
        <taxon>Magnoliopsida</taxon>
        <taxon>eudicotyledons</taxon>
        <taxon>Gunneridae</taxon>
        <taxon>Pentapetalae</taxon>
        <taxon>asterids</taxon>
        <taxon>lamiids</taxon>
        <taxon>Solanales</taxon>
        <taxon>Solanaceae</taxon>
        <taxon>Solanoideae</taxon>
        <taxon>Solaneae</taxon>
        <taxon>Solanum</taxon>
    </lineage>
</organism>